<dbReference type="Gene3D" id="2.40.70.10">
    <property type="entry name" value="Acid Proteases"/>
    <property type="match status" value="1"/>
</dbReference>
<comment type="caution">
    <text evidence="2">The sequence shown here is derived from an EMBL/GenBank/DDBJ whole genome shotgun (WGS) entry which is preliminary data.</text>
</comment>
<organism evidence="2">
    <name type="scientific">Sesamum angustifolium</name>
    <dbReference type="NCBI Taxonomy" id="2727405"/>
    <lineage>
        <taxon>Eukaryota</taxon>
        <taxon>Viridiplantae</taxon>
        <taxon>Streptophyta</taxon>
        <taxon>Embryophyta</taxon>
        <taxon>Tracheophyta</taxon>
        <taxon>Spermatophyta</taxon>
        <taxon>Magnoliopsida</taxon>
        <taxon>eudicotyledons</taxon>
        <taxon>Gunneridae</taxon>
        <taxon>Pentapetalae</taxon>
        <taxon>asterids</taxon>
        <taxon>lamiids</taxon>
        <taxon>Lamiales</taxon>
        <taxon>Pedaliaceae</taxon>
        <taxon>Sesamum</taxon>
    </lineage>
</organism>
<name>A0AAW2L4K3_9LAMI</name>
<evidence type="ECO:0000313" key="2">
    <source>
        <dbReference type="EMBL" id="KAL0313834.1"/>
    </source>
</evidence>
<reference evidence="2" key="2">
    <citation type="journal article" date="2024" name="Plant">
        <title>Genomic evolution and insights into agronomic trait innovations of Sesamum species.</title>
        <authorList>
            <person name="Miao H."/>
            <person name="Wang L."/>
            <person name="Qu L."/>
            <person name="Liu H."/>
            <person name="Sun Y."/>
            <person name="Le M."/>
            <person name="Wang Q."/>
            <person name="Wei S."/>
            <person name="Zheng Y."/>
            <person name="Lin W."/>
            <person name="Duan Y."/>
            <person name="Cao H."/>
            <person name="Xiong S."/>
            <person name="Wang X."/>
            <person name="Wei L."/>
            <person name="Li C."/>
            <person name="Ma Q."/>
            <person name="Ju M."/>
            <person name="Zhao R."/>
            <person name="Li G."/>
            <person name="Mu C."/>
            <person name="Tian Q."/>
            <person name="Mei H."/>
            <person name="Zhang T."/>
            <person name="Gao T."/>
            <person name="Zhang H."/>
        </authorList>
    </citation>
    <scope>NUCLEOTIDE SEQUENCE</scope>
    <source>
        <strain evidence="2">G01</strain>
    </source>
</reference>
<accession>A0AAW2L4K3</accession>
<dbReference type="InterPro" id="IPR021109">
    <property type="entry name" value="Peptidase_aspartic_dom_sf"/>
</dbReference>
<evidence type="ECO:0000256" key="1">
    <source>
        <dbReference type="SAM" id="MobiDB-lite"/>
    </source>
</evidence>
<dbReference type="AlphaFoldDB" id="A0AAW2L4K3"/>
<feature type="region of interest" description="Disordered" evidence="1">
    <location>
        <begin position="140"/>
        <end position="170"/>
    </location>
</feature>
<dbReference type="EMBL" id="JACGWK010000015">
    <property type="protein sequence ID" value="KAL0313834.1"/>
    <property type="molecule type" value="Genomic_DNA"/>
</dbReference>
<dbReference type="PANTHER" id="PTHR33240:SF17">
    <property type="entry name" value="EUKARYOTIC PEPTIDE CHAIN RELEASE FACTOR GTP-BINDING SUBUNIT-LIKE"/>
    <property type="match status" value="1"/>
</dbReference>
<feature type="compositionally biased region" description="Basic and acidic residues" evidence="1">
    <location>
        <begin position="141"/>
        <end position="170"/>
    </location>
</feature>
<sequence>MAITMDIANFSLHKVFVDNGSSAAIIFWEVIRRIGLEDASLKLVRTPPVGFGGSEITSLGTIDLPVSIGEEPKRRIIIVKFLVVDTPFAYKVILGRPRLNLFQAMVSTYHMKMKFPTQSGIGEVLCDQKKARRCYNSFKNSTKEEKGKRKERDEEDIVDTKDTKKAKSERIEPVEQHKLIELMLGDLEKVTRIYRAWMRSWKP</sequence>
<proteinExistence type="predicted"/>
<dbReference type="CDD" id="cd00303">
    <property type="entry name" value="retropepsin_like"/>
    <property type="match status" value="1"/>
</dbReference>
<reference evidence="2" key="1">
    <citation type="submission" date="2020-06" db="EMBL/GenBank/DDBJ databases">
        <authorList>
            <person name="Li T."/>
            <person name="Hu X."/>
            <person name="Zhang T."/>
            <person name="Song X."/>
            <person name="Zhang H."/>
            <person name="Dai N."/>
            <person name="Sheng W."/>
            <person name="Hou X."/>
            <person name="Wei L."/>
        </authorList>
    </citation>
    <scope>NUCLEOTIDE SEQUENCE</scope>
    <source>
        <strain evidence="2">G01</strain>
        <tissue evidence="2">Leaf</tissue>
    </source>
</reference>
<protein>
    <submittedName>
        <fullName evidence="2">Uncharacterized protein</fullName>
    </submittedName>
</protein>
<gene>
    <name evidence="2" type="ORF">Sangu_2227800</name>
</gene>
<dbReference type="PANTHER" id="PTHR33240">
    <property type="entry name" value="OS08G0508500 PROTEIN"/>
    <property type="match status" value="1"/>
</dbReference>